<dbReference type="Proteomes" id="UP000029444">
    <property type="component" value="Unassembled WGS sequence"/>
</dbReference>
<dbReference type="PANTHER" id="PTHR37031">
    <property type="entry name" value="METALLOPHOSPHATASE BINDING DOMAIN PROTEIN"/>
    <property type="match status" value="1"/>
</dbReference>
<name>A0A095UQ13_9GAMM</name>
<protein>
    <recommendedName>
        <fullName evidence="3">PhoD-like phosphatase metallophosphatase domain-containing protein</fullName>
    </recommendedName>
</protein>
<evidence type="ECO:0008006" key="3">
    <source>
        <dbReference type="Google" id="ProtNLM"/>
    </source>
</evidence>
<dbReference type="PANTHER" id="PTHR37031:SF2">
    <property type="entry name" value="PHOD-LIKE PHOSPHATASE METALLOPHOSPHATASE DOMAIN-CONTAINING PROTEIN"/>
    <property type="match status" value="1"/>
</dbReference>
<dbReference type="InterPro" id="IPR038607">
    <property type="entry name" value="PhoD-like_sf"/>
</dbReference>
<proteinExistence type="predicted"/>
<dbReference type="eggNOG" id="COG3540">
    <property type="taxonomic scope" value="Bacteria"/>
</dbReference>
<dbReference type="OrthoDB" id="9795624at2"/>
<evidence type="ECO:0000313" key="1">
    <source>
        <dbReference type="EMBL" id="KGD64595.1"/>
    </source>
</evidence>
<dbReference type="STRING" id="1177154.Y5S_01961"/>
<dbReference type="AlphaFoldDB" id="A0A095UQ13"/>
<keyword evidence="2" id="KW-1185">Reference proteome</keyword>
<organism evidence="1 2">
    <name type="scientific">Alcanivorax nanhaiticus</name>
    <dbReference type="NCBI Taxonomy" id="1177154"/>
    <lineage>
        <taxon>Bacteria</taxon>
        <taxon>Pseudomonadati</taxon>
        <taxon>Pseudomonadota</taxon>
        <taxon>Gammaproteobacteria</taxon>
        <taxon>Oceanospirillales</taxon>
        <taxon>Alcanivoracaceae</taxon>
        <taxon>Alcanivorax</taxon>
    </lineage>
</organism>
<comment type="caution">
    <text evidence="1">The sequence shown here is derived from an EMBL/GenBank/DDBJ whole genome shotgun (WGS) entry which is preliminary data.</text>
</comment>
<reference evidence="1 2" key="1">
    <citation type="submission" date="2012-09" db="EMBL/GenBank/DDBJ databases">
        <title>Genome Sequence of alkane-degrading Bacterium Alcanivorax sp. 19-m-6.</title>
        <authorList>
            <person name="Lai Q."/>
            <person name="Shao Z."/>
        </authorList>
    </citation>
    <scope>NUCLEOTIDE SEQUENCE [LARGE SCALE GENOMIC DNA]</scope>
    <source>
        <strain evidence="1 2">19-m-6</strain>
    </source>
</reference>
<dbReference type="RefSeq" id="WP_035232665.1">
    <property type="nucleotide sequence ID" value="NZ_ARXV01000007.1"/>
</dbReference>
<sequence>MAQQIIAGPIVRATSENALWVWLATKEPLDNPRCLVYPHERSQRGRWRRLSTPLALWSGYHHVQAGQNLHVYLIAASAAVVADATESPIPHTLSPSIALPTDKPLGYDIRWQGGGDGTKGLSDLDGYGDLLLSHFDMPTVLVGDSRAGRFRALYGSCRKAHGHGRDGMLAAEQQLNLQGGDVRNRPTALLLGGDQIYADDVPDTMIRLIQALAGQLVANNEQLPGISNPASLAIGERQSVTKDVADLTSGHAANHLLTFGEFVATYVLAWNPNLWQGLNGGLSMPSVSQVLRQLHEPPSSQDEILSRMEEIGRERQRVEAFKHTARSARRALANIPTYMIFDDHEVTDDWNLNRTWESKVRRNATGKRILSNGLAAYWLFQAWGNEPDRFSERTMREAIPRYLRGNGNALEQSYLNFHDWAFRTPGNPSVVFANLRTRRGHTRNDQRIARGEPGDARWERRDVSDAPRLMNRPERNLFRSLLGQSQSAGNNLPVIVVVPTPAYGLGSLEWVQDVGVDQIGELRRWLEQQIRQLSPLVQALDEMTLPFEWMRQWLQQMQRWLARLRAMASALSSMAGLMTQRLRDEARRLAVYRAVHRYIEQLEQWRVQLSRDVGEMLEDASNIATLVALVNDQLAAQWQAAIDAVQAWLGTTFQLALQQVDELALIRAAAVDNESFHADPNSHLDLLQSLAATGASRAVLLAGDVHYGFSVASSVSVGGRRLRIAQFTSSASRNETRGTLGQLLELLQRNVGGLGGPHELRWWRNGATSYLAAAGQTLPNNMGGAHITERYALMNRRGSASSVQQAIVNAVAPNLIEPSSNMGLLEVTGSRIENRLLVPTAQGGVRVSFATRWPGWPV</sequence>
<accession>A0A095UQ13</accession>
<dbReference type="EMBL" id="ARXV01000007">
    <property type="protein sequence ID" value="KGD64595.1"/>
    <property type="molecule type" value="Genomic_DNA"/>
</dbReference>
<dbReference type="Gene3D" id="3.60.21.70">
    <property type="entry name" value="PhoD-like phosphatase"/>
    <property type="match status" value="1"/>
</dbReference>
<evidence type="ECO:0000313" key="2">
    <source>
        <dbReference type="Proteomes" id="UP000029444"/>
    </source>
</evidence>
<dbReference type="PATRIC" id="fig|1177154.3.peg.1994"/>
<gene>
    <name evidence="1" type="ORF">Y5S_01961</name>
</gene>